<keyword evidence="4" id="KW-0547">Nucleotide-binding</keyword>
<keyword evidence="5" id="KW-0067">ATP-binding</keyword>
<evidence type="ECO:0000256" key="3">
    <source>
        <dbReference type="ARBA" id="ARBA00022692"/>
    </source>
</evidence>
<feature type="transmembrane region" description="Helical" evidence="9">
    <location>
        <begin position="271"/>
        <end position="294"/>
    </location>
</feature>
<proteinExistence type="predicted"/>
<feature type="transmembrane region" description="Helical" evidence="9">
    <location>
        <begin position="488"/>
        <end position="505"/>
    </location>
</feature>
<feature type="transmembrane region" description="Helical" evidence="9">
    <location>
        <begin position="387"/>
        <end position="411"/>
    </location>
</feature>
<dbReference type="GO" id="GO:0015421">
    <property type="term" value="F:ABC-type oligopeptide transporter activity"/>
    <property type="evidence" value="ECO:0007669"/>
    <property type="project" value="TreeGrafter"/>
</dbReference>
<dbReference type="InterPro" id="IPR036640">
    <property type="entry name" value="ABC1_TM_sf"/>
</dbReference>
<dbReference type="InterPro" id="IPR039421">
    <property type="entry name" value="Type_1_exporter"/>
</dbReference>
<gene>
    <name evidence="12" type="ORF">RB653_003534</name>
</gene>
<reference evidence="12 13" key="1">
    <citation type="submission" date="2023-11" db="EMBL/GenBank/DDBJ databases">
        <title>Dfirmibasis_genome.</title>
        <authorList>
            <person name="Edelbroek B."/>
            <person name="Kjellin J."/>
            <person name="Jerlstrom-Hultqvist J."/>
            <person name="Soderbom F."/>
        </authorList>
    </citation>
    <scope>NUCLEOTIDE SEQUENCE [LARGE SCALE GENOMIC DNA]</scope>
    <source>
        <strain evidence="12 13">TNS-C-14</strain>
    </source>
</reference>
<feature type="transmembrane region" description="Helical" evidence="9">
    <location>
        <begin position="465"/>
        <end position="482"/>
    </location>
</feature>
<dbReference type="EMBL" id="JAVFKY010000001">
    <property type="protein sequence ID" value="KAK5581953.1"/>
    <property type="molecule type" value="Genomic_DNA"/>
</dbReference>
<name>A0AAN7U874_9MYCE</name>
<dbReference type="SMART" id="SM00382">
    <property type="entry name" value="AAA"/>
    <property type="match status" value="1"/>
</dbReference>
<feature type="region of interest" description="Disordered" evidence="8">
    <location>
        <begin position="1"/>
        <end position="49"/>
    </location>
</feature>
<feature type="transmembrane region" description="Helical" evidence="9">
    <location>
        <begin position="343"/>
        <end position="367"/>
    </location>
</feature>
<feature type="domain" description="ABC transmembrane type-1" evidence="11">
    <location>
        <begin position="347"/>
        <end position="629"/>
    </location>
</feature>
<dbReference type="PANTHER" id="PTHR43394">
    <property type="entry name" value="ATP-DEPENDENT PERMEASE MDL1, MITOCHONDRIAL"/>
    <property type="match status" value="1"/>
</dbReference>
<feature type="domain" description="ABC transporter" evidence="10">
    <location>
        <begin position="662"/>
        <end position="898"/>
    </location>
</feature>
<keyword evidence="13" id="KW-1185">Reference proteome</keyword>
<feature type="transmembrane region" description="Helical" evidence="9">
    <location>
        <begin position="92"/>
        <end position="114"/>
    </location>
</feature>
<dbReference type="FunFam" id="3.40.50.300:FF:000403">
    <property type="entry name" value="ATP-binding cassette sub-family B member 8, mitochondrial"/>
    <property type="match status" value="1"/>
</dbReference>
<feature type="transmembrane region" description="Helical" evidence="9">
    <location>
        <begin position="176"/>
        <end position="198"/>
    </location>
</feature>
<comment type="caution">
    <text evidence="12">The sequence shown here is derived from an EMBL/GenBank/DDBJ whole genome shotgun (WGS) entry which is preliminary data.</text>
</comment>
<dbReference type="InterPro" id="IPR027417">
    <property type="entry name" value="P-loop_NTPase"/>
</dbReference>
<dbReference type="PROSITE" id="PS50893">
    <property type="entry name" value="ABC_TRANSPORTER_2"/>
    <property type="match status" value="1"/>
</dbReference>
<dbReference type="InterPro" id="IPR011527">
    <property type="entry name" value="ABC1_TM_dom"/>
</dbReference>
<evidence type="ECO:0000259" key="11">
    <source>
        <dbReference type="PROSITE" id="PS50929"/>
    </source>
</evidence>
<dbReference type="PANTHER" id="PTHR43394:SF1">
    <property type="entry name" value="ATP-BINDING CASSETTE SUB-FAMILY B MEMBER 10, MITOCHONDRIAL"/>
    <property type="match status" value="1"/>
</dbReference>
<dbReference type="AlphaFoldDB" id="A0AAN7U874"/>
<evidence type="ECO:0000256" key="9">
    <source>
        <dbReference type="SAM" id="Phobius"/>
    </source>
</evidence>
<evidence type="ECO:0000256" key="2">
    <source>
        <dbReference type="ARBA" id="ARBA00022448"/>
    </source>
</evidence>
<feature type="compositionally biased region" description="Low complexity" evidence="8">
    <location>
        <begin position="20"/>
        <end position="38"/>
    </location>
</feature>
<evidence type="ECO:0000256" key="8">
    <source>
        <dbReference type="SAM" id="MobiDB-lite"/>
    </source>
</evidence>
<evidence type="ECO:0000256" key="5">
    <source>
        <dbReference type="ARBA" id="ARBA00022840"/>
    </source>
</evidence>
<keyword evidence="7 9" id="KW-0472">Membrane</keyword>
<protein>
    <submittedName>
        <fullName evidence="12">Uncharacterized protein</fullName>
    </submittedName>
</protein>
<dbReference type="GO" id="GO:0016887">
    <property type="term" value="F:ATP hydrolysis activity"/>
    <property type="evidence" value="ECO:0007669"/>
    <property type="project" value="InterPro"/>
</dbReference>
<dbReference type="SUPFAM" id="SSF90123">
    <property type="entry name" value="ABC transporter transmembrane region"/>
    <property type="match status" value="1"/>
</dbReference>
<sequence>MTKKNFKDEEENESLLEAYNSNSNINSSNNKQSISTTNRSDQKYGINNANKQFSLNNKKSINGEDIDEEELVQDTLFFKFKLDNKQRNSIRLFVQIVSLVILAGYLISINALYFSTSARSIIFYPPINTDSGSVSPTPTPNHITLLQTSTESTVTTSSYDSSEIEALNGGTFNMKYFFYFSTFDILLLSYFISLFWLLLIFSDNYIYHVVSYIMTIVALIYNVIKSYFTITQILSINKDIITTTSNEIYMGSDSYIPETSPLLNSLKVREMIIVIVLVGIPLMVLFLMLHLITLQLSYKKHKRLSEKEKQFYNQAAEEKRLNKKVEVKHSNLKRLIQLSRPELPIILAAMVALVFSSLTSLAMPYFFGSIVQVVATTHSFNNLNSSTLGLVIIFVVGSVATLVRSWLFYLAGQKFVARIRRNLFSSIIQQEIGYFDQCRTGELLSRLSSDSQVIQNSVTVNISMLFRYSIQIIGSIILLFITNWRLTLLMLGIVPVLAISTVFYGKKIKQLGKQFQDELAKSSTTGEEVISNIRTVRSFSKEQKFIDLYSKDINGSFLIGKSLAVATGVFSGIVFLVAQLAIVLIVYVGARQVLDGTLSTGDLTSFLLYTLSLAMSLAFISSLMTDFLKAIGSSDRIFEIFDRVPAINVSGGKQIPNPLGEIELKDIEFSYPTRPNNNVLKGLNLKLKKGTITALVGPSGGGKSTVIAMIERFYDPNSGSITFDGVDIKELDPVWYRGIIGYVSQEPVLFAGSIKDNITFGNDSASMDEIISAAEKANAHSFIEEFENGYDTIVGERGVRLSGGQKQRIAIARAMIQNPMILLLDEATSALDAESEYLVKQAIDEIMKDRTVVVIAHRLSTVINANTVVVINQGKIEEMGTHKELLNNPDGTYHNLVKRQLSSDE</sequence>
<accession>A0AAN7U874</accession>
<feature type="transmembrane region" description="Helical" evidence="9">
    <location>
        <begin position="606"/>
        <end position="628"/>
    </location>
</feature>
<evidence type="ECO:0000256" key="1">
    <source>
        <dbReference type="ARBA" id="ARBA00004448"/>
    </source>
</evidence>
<evidence type="ECO:0000259" key="10">
    <source>
        <dbReference type="PROSITE" id="PS50893"/>
    </source>
</evidence>
<dbReference type="FunFam" id="1.20.1560.10:FF:000058">
    <property type="entry name" value="ABC transporter B family member 25"/>
    <property type="match status" value="1"/>
</dbReference>
<dbReference type="GO" id="GO:0005743">
    <property type="term" value="C:mitochondrial inner membrane"/>
    <property type="evidence" value="ECO:0007669"/>
    <property type="project" value="UniProtKB-SubCell"/>
</dbReference>
<feature type="transmembrane region" description="Helical" evidence="9">
    <location>
        <begin position="563"/>
        <end position="586"/>
    </location>
</feature>
<evidence type="ECO:0000313" key="12">
    <source>
        <dbReference type="EMBL" id="KAK5581953.1"/>
    </source>
</evidence>
<evidence type="ECO:0000256" key="6">
    <source>
        <dbReference type="ARBA" id="ARBA00022989"/>
    </source>
</evidence>
<keyword evidence="2" id="KW-0813">Transport</keyword>
<evidence type="ECO:0000256" key="4">
    <source>
        <dbReference type="ARBA" id="ARBA00022741"/>
    </source>
</evidence>
<dbReference type="Pfam" id="PF00005">
    <property type="entry name" value="ABC_tran"/>
    <property type="match status" value="1"/>
</dbReference>
<dbReference type="InterPro" id="IPR003439">
    <property type="entry name" value="ABC_transporter-like_ATP-bd"/>
</dbReference>
<dbReference type="PROSITE" id="PS00211">
    <property type="entry name" value="ABC_TRANSPORTER_1"/>
    <property type="match status" value="1"/>
</dbReference>
<dbReference type="Pfam" id="PF00664">
    <property type="entry name" value="ABC_membrane"/>
    <property type="match status" value="1"/>
</dbReference>
<dbReference type="InterPro" id="IPR017871">
    <property type="entry name" value="ABC_transporter-like_CS"/>
</dbReference>
<dbReference type="PROSITE" id="PS50929">
    <property type="entry name" value="ABC_TM1F"/>
    <property type="match status" value="1"/>
</dbReference>
<dbReference type="GO" id="GO:0090374">
    <property type="term" value="P:oligopeptide export from mitochondrion"/>
    <property type="evidence" value="ECO:0007669"/>
    <property type="project" value="TreeGrafter"/>
</dbReference>
<evidence type="ECO:0000313" key="13">
    <source>
        <dbReference type="Proteomes" id="UP001344447"/>
    </source>
</evidence>
<dbReference type="Gene3D" id="1.20.1560.10">
    <property type="entry name" value="ABC transporter type 1, transmembrane domain"/>
    <property type="match status" value="1"/>
</dbReference>
<keyword evidence="3 9" id="KW-0812">Transmembrane</keyword>
<dbReference type="CDD" id="cd18780">
    <property type="entry name" value="ABC_6TM_AtABCB27_like"/>
    <property type="match status" value="1"/>
</dbReference>
<dbReference type="Gene3D" id="3.40.50.300">
    <property type="entry name" value="P-loop containing nucleotide triphosphate hydrolases"/>
    <property type="match status" value="1"/>
</dbReference>
<organism evidence="12 13">
    <name type="scientific">Dictyostelium firmibasis</name>
    <dbReference type="NCBI Taxonomy" id="79012"/>
    <lineage>
        <taxon>Eukaryota</taxon>
        <taxon>Amoebozoa</taxon>
        <taxon>Evosea</taxon>
        <taxon>Eumycetozoa</taxon>
        <taxon>Dictyostelia</taxon>
        <taxon>Dictyosteliales</taxon>
        <taxon>Dictyosteliaceae</taxon>
        <taxon>Dictyostelium</taxon>
    </lineage>
</organism>
<dbReference type="CDD" id="cd03249">
    <property type="entry name" value="ABC_MTABC3_MDL1_MDL2"/>
    <property type="match status" value="1"/>
</dbReference>
<comment type="subcellular location">
    <subcellularLocation>
        <location evidence="1">Mitochondrion inner membrane</location>
        <topology evidence="1">Multi-pass membrane protein</topology>
    </subcellularLocation>
</comment>
<keyword evidence="6 9" id="KW-1133">Transmembrane helix</keyword>
<dbReference type="Proteomes" id="UP001344447">
    <property type="component" value="Unassembled WGS sequence"/>
</dbReference>
<evidence type="ECO:0000256" key="7">
    <source>
        <dbReference type="ARBA" id="ARBA00023136"/>
    </source>
</evidence>
<dbReference type="InterPro" id="IPR003593">
    <property type="entry name" value="AAA+_ATPase"/>
</dbReference>
<dbReference type="GO" id="GO:0005524">
    <property type="term" value="F:ATP binding"/>
    <property type="evidence" value="ECO:0007669"/>
    <property type="project" value="UniProtKB-KW"/>
</dbReference>
<feature type="transmembrane region" description="Helical" evidence="9">
    <location>
        <begin position="205"/>
        <end position="224"/>
    </location>
</feature>
<dbReference type="SUPFAM" id="SSF52540">
    <property type="entry name" value="P-loop containing nucleoside triphosphate hydrolases"/>
    <property type="match status" value="1"/>
</dbReference>